<protein>
    <submittedName>
        <fullName evidence="9">Flagellar motor switch protein FliN</fullName>
    </submittedName>
</protein>
<dbReference type="InterPro" id="IPR012826">
    <property type="entry name" value="FliN"/>
</dbReference>
<dbReference type="SUPFAM" id="SSF101801">
    <property type="entry name" value="Surface presentation of antigens (SPOA)"/>
    <property type="match status" value="1"/>
</dbReference>
<dbReference type="Gene3D" id="2.30.330.10">
    <property type="entry name" value="SpoA-like"/>
    <property type="match status" value="1"/>
</dbReference>
<keyword evidence="9" id="KW-0282">Flagellum</keyword>
<dbReference type="Pfam" id="PF01052">
    <property type="entry name" value="FliMN_C"/>
    <property type="match status" value="1"/>
</dbReference>
<accession>A0A3B1DTW1</accession>
<evidence type="ECO:0000256" key="1">
    <source>
        <dbReference type="ARBA" id="ARBA00004413"/>
    </source>
</evidence>
<evidence type="ECO:0000259" key="8">
    <source>
        <dbReference type="Pfam" id="PF01052"/>
    </source>
</evidence>
<reference evidence="9" key="1">
    <citation type="submission" date="2018-06" db="EMBL/GenBank/DDBJ databases">
        <authorList>
            <person name="Zhirakovskaya E."/>
        </authorList>
    </citation>
    <scope>NUCLEOTIDE SEQUENCE</scope>
</reference>
<dbReference type="GO" id="GO:0009425">
    <property type="term" value="C:bacterial-type flagellum basal body"/>
    <property type="evidence" value="ECO:0007669"/>
    <property type="project" value="InterPro"/>
</dbReference>
<keyword evidence="9" id="KW-0969">Cilium</keyword>
<keyword evidence="5" id="KW-0283">Flagellar rotation</keyword>
<evidence type="ECO:0000256" key="3">
    <source>
        <dbReference type="ARBA" id="ARBA00022475"/>
    </source>
</evidence>
<comment type="subcellular location">
    <subcellularLocation>
        <location evidence="1">Cell membrane</location>
        <topology evidence="1">Peripheral membrane protein</topology>
        <orientation evidence="1">Cytoplasmic side</orientation>
    </subcellularLocation>
</comment>
<dbReference type="InterPro" id="IPR001543">
    <property type="entry name" value="FliN-like_C"/>
</dbReference>
<comment type="similarity">
    <text evidence="2">Belongs to the FliN/MopA/SpaO family.</text>
</comment>
<keyword evidence="4" id="KW-0145">Chemotaxis</keyword>
<sequence length="258" mass="26009">MADDNLLDPNEIDALLQSGDSDTKAPAETSTPPADDAGGGAMLDASEIDALLDAGGGGTETSTPPTDDAGGGAMLDASEIDALLQSSAPGAESPSTNTEGGAMLDTSEIDALLQSANSGATENPVAERAEALLNQAEADLAAAVAPSLNPSGSISTAAESATPFEFTDFGGPPNVAGGGAAIHALQDVELNLKIELGRTELLIKEVLRLKEGSVVPLDKLAGDPVDILVNGRLIARGEVLVLNDNFCVRVAEILTPEL</sequence>
<dbReference type="InterPro" id="IPR036429">
    <property type="entry name" value="SpoA-like_sf"/>
</dbReference>
<dbReference type="GO" id="GO:0071973">
    <property type="term" value="P:bacterial-type flagellum-dependent cell motility"/>
    <property type="evidence" value="ECO:0007669"/>
    <property type="project" value="InterPro"/>
</dbReference>
<dbReference type="PRINTS" id="PR00956">
    <property type="entry name" value="FLGMOTORFLIN"/>
</dbReference>
<dbReference type="InterPro" id="IPR051469">
    <property type="entry name" value="FliN/MopA/SpaO"/>
</dbReference>
<proteinExistence type="inferred from homology"/>
<evidence type="ECO:0000256" key="2">
    <source>
        <dbReference type="ARBA" id="ARBA00009226"/>
    </source>
</evidence>
<gene>
    <name evidence="9" type="ORF">MNBD_PLANCTO02-2280</name>
</gene>
<evidence type="ECO:0000256" key="6">
    <source>
        <dbReference type="ARBA" id="ARBA00023136"/>
    </source>
</evidence>
<dbReference type="GO" id="GO:0003774">
    <property type="term" value="F:cytoskeletal motor activity"/>
    <property type="evidence" value="ECO:0007669"/>
    <property type="project" value="InterPro"/>
</dbReference>
<keyword evidence="9" id="KW-0966">Cell projection</keyword>
<dbReference type="NCBIfam" id="TIGR02480">
    <property type="entry name" value="fliN"/>
    <property type="match status" value="1"/>
</dbReference>
<dbReference type="GO" id="GO:0005886">
    <property type="term" value="C:plasma membrane"/>
    <property type="evidence" value="ECO:0007669"/>
    <property type="project" value="UniProtKB-SubCell"/>
</dbReference>
<organism evidence="9">
    <name type="scientific">hydrothermal vent metagenome</name>
    <dbReference type="NCBI Taxonomy" id="652676"/>
    <lineage>
        <taxon>unclassified sequences</taxon>
        <taxon>metagenomes</taxon>
        <taxon>ecological metagenomes</taxon>
    </lineage>
</organism>
<dbReference type="EMBL" id="UOGL01000224">
    <property type="protein sequence ID" value="VAX38570.1"/>
    <property type="molecule type" value="Genomic_DNA"/>
</dbReference>
<keyword evidence="3" id="KW-1003">Cell membrane</keyword>
<evidence type="ECO:0000256" key="7">
    <source>
        <dbReference type="SAM" id="MobiDB-lite"/>
    </source>
</evidence>
<evidence type="ECO:0000256" key="5">
    <source>
        <dbReference type="ARBA" id="ARBA00022779"/>
    </source>
</evidence>
<evidence type="ECO:0000313" key="9">
    <source>
        <dbReference type="EMBL" id="VAX38570.1"/>
    </source>
</evidence>
<feature type="domain" description="Flagellar motor switch protein FliN-like C-terminal" evidence="8">
    <location>
        <begin position="184"/>
        <end position="254"/>
    </location>
</feature>
<dbReference type="PANTHER" id="PTHR43484:SF1">
    <property type="entry name" value="FLAGELLAR MOTOR SWITCH PROTEIN FLIN"/>
    <property type="match status" value="1"/>
</dbReference>
<dbReference type="AlphaFoldDB" id="A0A3B1DTW1"/>
<dbReference type="GO" id="GO:0006935">
    <property type="term" value="P:chemotaxis"/>
    <property type="evidence" value="ECO:0007669"/>
    <property type="project" value="UniProtKB-KW"/>
</dbReference>
<feature type="region of interest" description="Disordered" evidence="7">
    <location>
        <begin position="1"/>
        <end position="73"/>
    </location>
</feature>
<evidence type="ECO:0000256" key="4">
    <source>
        <dbReference type="ARBA" id="ARBA00022500"/>
    </source>
</evidence>
<dbReference type="PANTHER" id="PTHR43484">
    <property type="match status" value="1"/>
</dbReference>
<name>A0A3B1DTW1_9ZZZZ</name>
<keyword evidence="6" id="KW-0472">Membrane</keyword>
<dbReference type="InterPro" id="IPR001172">
    <property type="entry name" value="FliN_T3SS_HrcQb"/>
</dbReference>